<dbReference type="InterPro" id="IPR016040">
    <property type="entry name" value="NAD(P)-bd_dom"/>
</dbReference>
<dbReference type="AlphaFoldDB" id="A0A5E4SYF4"/>
<keyword evidence="3" id="KW-1185">Reference proteome</keyword>
<evidence type="ECO:0000313" key="3">
    <source>
        <dbReference type="Proteomes" id="UP000366819"/>
    </source>
</evidence>
<reference evidence="2 3" key="1">
    <citation type="submission" date="2019-08" db="EMBL/GenBank/DDBJ databases">
        <authorList>
            <person name="Peeters C."/>
        </authorList>
    </citation>
    <scope>NUCLEOTIDE SEQUENCE [LARGE SCALE GENOMIC DNA]</scope>
    <source>
        <strain evidence="2 3">LMG 31011</strain>
    </source>
</reference>
<dbReference type="Proteomes" id="UP000366819">
    <property type="component" value="Unassembled WGS sequence"/>
</dbReference>
<evidence type="ECO:0000259" key="1">
    <source>
        <dbReference type="Pfam" id="PF13460"/>
    </source>
</evidence>
<dbReference type="PANTHER" id="PTHR15020">
    <property type="entry name" value="FLAVIN REDUCTASE-RELATED"/>
    <property type="match status" value="1"/>
</dbReference>
<dbReference type="OrthoDB" id="5292533at2"/>
<accession>A0A5E4SYF4</accession>
<dbReference type="PANTHER" id="PTHR15020:SF11">
    <property type="entry name" value="OS06G0360300 PROTEIN"/>
    <property type="match status" value="1"/>
</dbReference>
<feature type="domain" description="NAD(P)-binding" evidence="1">
    <location>
        <begin position="14"/>
        <end position="231"/>
    </location>
</feature>
<dbReference type="InterPro" id="IPR036291">
    <property type="entry name" value="NAD(P)-bd_dom_sf"/>
</dbReference>
<dbReference type="RefSeq" id="WP_150574803.1">
    <property type="nucleotide sequence ID" value="NZ_CABPSN010000001.1"/>
</dbReference>
<dbReference type="Gene3D" id="3.40.50.720">
    <property type="entry name" value="NAD(P)-binding Rossmann-like Domain"/>
    <property type="match status" value="1"/>
</dbReference>
<protein>
    <submittedName>
        <fullName evidence="2">NAD-dependent epimerase</fullName>
    </submittedName>
</protein>
<dbReference type="EMBL" id="CABPSN010000001">
    <property type="protein sequence ID" value="VVD80906.1"/>
    <property type="molecule type" value="Genomic_DNA"/>
</dbReference>
<name>A0A5E4SYF4_9BURK</name>
<proteinExistence type="predicted"/>
<sequence length="265" mass="28738">MTSVHTLGTALVVGATGATGRLLVQQLLTRGWHVRAIVRSRESLEALEALTGHAQLSLVQANVLDLSDGALADHVAGCDAVASCLGHNLTLKGIYGEPRRLVTEATRRLCHAIKVSGRASAVRFVLMNTSGNRNRDLVEPVSFAQRCVIGAVRLLLPPHADNEAASDVLRVEIGRHDPAIEWTVVRPDSLVDHADVTGYEAHPSPIRSALFDAGKTSRINVAHFMADLITQDGVWRRWRHQMPVLYNVETLSSGDVVVPRNPPSQ</sequence>
<dbReference type="Pfam" id="PF13460">
    <property type="entry name" value="NAD_binding_10"/>
    <property type="match status" value="1"/>
</dbReference>
<dbReference type="SUPFAM" id="SSF51735">
    <property type="entry name" value="NAD(P)-binding Rossmann-fold domains"/>
    <property type="match status" value="1"/>
</dbReference>
<gene>
    <name evidence="2" type="ORF">PAQ31011_01124</name>
</gene>
<organism evidence="2 3">
    <name type="scientific">Pandoraea aquatica</name>
    <dbReference type="NCBI Taxonomy" id="2508290"/>
    <lineage>
        <taxon>Bacteria</taxon>
        <taxon>Pseudomonadati</taxon>
        <taxon>Pseudomonadota</taxon>
        <taxon>Betaproteobacteria</taxon>
        <taxon>Burkholderiales</taxon>
        <taxon>Burkholderiaceae</taxon>
        <taxon>Pandoraea</taxon>
    </lineage>
</organism>
<evidence type="ECO:0000313" key="2">
    <source>
        <dbReference type="EMBL" id="VVD80906.1"/>
    </source>
</evidence>